<dbReference type="InterPro" id="IPR010651">
    <property type="entry name" value="Sugar_transport"/>
</dbReference>
<comment type="similarity">
    <text evidence="2">Belongs to the GRP transporter (TC 2.A.7.5) family.</text>
</comment>
<keyword evidence="10" id="KW-1185">Reference proteome</keyword>
<dbReference type="PANTHER" id="PTHR16119:SF17">
    <property type="entry name" value="TRANSMEMBRANE PROTEIN 144"/>
    <property type="match status" value="1"/>
</dbReference>
<evidence type="ECO:0000313" key="10">
    <source>
        <dbReference type="Proteomes" id="UP000289996"/>
    </source>
</evidence>
<keyword evidence="7 8" id="KW-0472">Membrane</keyword>
<feature type="transmembrane region" description="Helical" evidence="8">
    <location>
        <begin position="150"/>
        <end position="168"/>
    </location>
</feature>
<evidence type="ECO:0000256" key="3">
    <source>
        <dbReference type="ARBA" id="ARBA00022448"/>
    </source>
</evidence>
<evidence type="ECO:0000256" key="4">
    <source>
        <dbReference type="ARBA" id="ARBA00022597"/>
    </source>
</evidence>
<reference evidence="9 10" key="1">
    <citation type="submission" date="2018-11" db="EMBL/GenBank/DDBJ databases">
        <authorList>
            <person name="Wuyts S."/>
        </authorList>
    </citation>
    <scope>NUCLEOTIDE SEQUENCE [LARGE SCALE GENOMIC DNA]</scope>
    <source>
        <strain evidence="9">Lactobacillus mudanjiangensis AMBF249</strain>
    </source>
</reference>
<dbReference type="OrthoDB" id="1452595at2"/>
<keyword evidence="3" id="KW-0813">Transport</keyword>
<dbReference type="AlphaFoldDB" id="A0A660E388"/>
<feature type="transmembrane region" description="Helical" evidence="8">
    <location>
        <begin position="212"/>
        <end position="233"/>
    </location>
</feature>
<feature type="transmembrane region" description="Helical" evidence="8">
    <location>
        <begin position="120"/>
        <end position="138"/>
    </location>
</feature>
<protein>
    <submittedName>
        <fullName evidence="9">Sugar transporter [Lactobacillus paracollinoides]</fullName>
    </submittedName>
</protein>
<dbReference type="CDD" id="cd23110">
    <property type="entry name" value="GRP"/>
    <property type="match status" value="1"/>
</dbReference>
<dbReference type="GO" id="GO:0005886">
    <property type="term" value="C:plasma membrane"/>
    <property type="evidence" value="ECO:0007669"/>
    <property type="project" value="UniProtKB-SubCell"/>
</dbReference>
<feature type="transmembrane region" description="Helical" evidence="8">
    <location>
        <begin position="180"/>
        <end position="200"/>
    </location>
</feature>
<comment type="subcellular location">
    <subcellularLocation>
        <location evidence="1">Cell membrane</location>
        <topology evidence="1">Multi-pass membrane protein</topology>
    </subcellularLocation>
</comment>
<organism evidence="9 10">
    <name type="scientific">Lactiplantibacillus mudanjiangensis</name>
    <dbReference type="NCBI Taxonomy" id="1296538"/>
    <lineage>
        <taxon>Bacteria</taxon>
        <taxon>Bacillati</taxon>
        <taxon>Bacillota</taxon>
        <taxon>Bacilli</taxon>
        <taxon>Lactobacillales</taxon>
        <taxon>Lactobacillaceae</taxon>
        <taxon>Lactiplantibacillus</taxon>
    </lineage>
</organism>
<keyword evidence="4 9" id="KW-0762">Sugar transport</keyword>
<gene>
    <name evidence="9" type="ORF">MUDAN_MDHGFNIF_01785</name>
</gene>
<dbReference type="GO" id="GO:0015144">
    <property type="term" value="F:carbohydrate transmembrane transporter activity"/>
    <property type="evidence" value="ECO:0007669"/>
    <property type="project" value="InterPro"/>
</dbReference>
<evidence type="ECO:0000256" key="8">
    <source>
        <dbReference type="SAM" id="Phobius"/>
    </source>
</evidence>
<sequence length="285" mass="30393">MLAVGAGLVPAVIWGIMPVILHYIKGSAFEQLLGTTLGTLIMATLLFMWQRPVIDAATLVLAALSGLAWSVGQVGQYWSYQQLGVSKAFPISTGLQIVGNSLIGGLGLHEWATGAAIGKGVIGVAIIIIGILVGNLILKSTTQAAKSQLKAYIVLILTTIGYWGYSFFPKLIVHENPVAAMLPQALGMVIMALILIKLLRTQPRLNGYRIKLNTLGGLLFGVAAMAYLVSVTLNGMVNAFLLSQLNMVIATLLGVYLLKEPRQVSWWRLYTGLALIIIGGGVIVL</sequence>
<feature type="transmembrane region" description="Helical" evidence="8">
    <location>
        <begin position="31"/>
        <end position="50"/>
    </location>
</feature>
<evidence type="ECO:0000256" key="5">
    <source>
        <dbReference type="ARBA" id="ARBA00022692"/>
    </source>
</evidence>
<evidence type="ECO:0000256" key="7">
    <source>
        <dbReference type="ARBA" id="ARBA00023136"/>
    </source>
</evidence>
<accession>A0A660E388</accession>
<dbReference type="SUPFAM" id="SSF103481">
    <property type="entry name" value="Multidrug resistance efflux transporter EmrE"/>
    <property type="match status" value="2"/>
</dbReference>
<evidence type="ECO:0000256" key="1">
    <source>
        <dbReference type="ARBA" id="ARBA00004651"/>
    </source>
</evidence>
<feature type="transmembrane region" description="Helical" evidence="8">
    <location>
        <begin position="6"/>
        <end position="24"/>
    </location>
</feature>
<keyword evidence="6 8" id="KW-1133">Transmembrane helix</keyword>
<dbReference type="PANTHER" id="PTHR16119">
    <property type="entry name" value="TRANSMEMBRANE PROTEIN 144"/>
    <property type="match status" value="1"/>
</dbReference>
<keyword evidence="5 8" id="KW-0812">Transmembrane</keyword>
<feature type="transmembrane region" description="Helical" evidence="8">
    <location>
        <begin position="265"/>
        <end position="284"/>
    </location>
</feature>
<dbReference type="Pfam" id="PF06800">
    <property type="entry name" value="Sugar_transport"/>
    <property type="match status" value="1"/>
</dbReference>
<dbReference type="Proteomes" id="UP000289996">
    <property type="component" value="Unassembled WGS sequence"/>
</dbReference>
<feature type="transmembrane region" description="Helical" evidence="8">
    <location>
        <begin position="56"/>
        <end position="76"/>
    </location>
</feature>
<dbReference type="RefSeq" id="WP_130846182.1">
    <property type="nucleotide sequence ID" value="NZ_BJDY01000007.1"/>
</dbReference>
<name>A0A660E388_9LACO</name>
<proteinExistence type="inferred from homology"/>
<dbReference type="EMBL" id="UYIG01000185">
    <property type="protein sequence ID" value="VDG30234.1"/>
    <property type="molecule type" value="Genomic_DNA"/>
</dbReference>
<evidence type="ECO:0000313" key="9">
    <source>
        <dbReference type="EMBL" id="VDG30234.1"/>
    </source>
</evidence>
<dbReference type="InterPro" id="IPR037185">
    <property type="entry name" value="EmrE-like"/>
</dbReference>
<evidence type="ECO:0000256" key="2">
    <source>
        <dbReference type="ARBA" id="ARBA00006117"/>
    </source>
</evidence>
<evidence type="ECO:0000256" key="6">
    <source>
        <dbReference type="ARBA" id="ARBA00022989"/>
    </source>
</evidence>
<feature type="transmembrane region" description="Helical" evidence="8">
    <location>
        <begin position="239"/>
        <end position="258"/>
    </location>
</feature>